<organism evidence="7 8">
    <name type="scientific">Eragrostis curvula</name>
    <name type="common">weeping love grass</name>
    <dbReference type="NCBI Taxonomy" id="38414"/>
    <lineage>
        <taxon>Eukaryota</taxon>
        <taxon>Viridiplantae</taxon>
        <taxon>Streptophyta</taxon>
        <taxon>Embryophyta</taxon>
        <taxon>Tracheophyta</taxon>
        <taxon>Spermatophyta</taxon>
        <taxon>Magnoliopsida</taxon>
        <taxon>Liliopsida</taxon>
        <taxon>Poales</taxon>
        <taxon>Poaceae</taxon>
        <taxon>PACMAD clade</taxon>
        <taxon>Chloridoideae</taxon>
        <taxon>Eragrostideae</taxon>
        <taxon>Eragrostidinae</taxon>
        <taxon>Eragrostis</taxon>
    </lineage>
</organism>
<dbReference type="PROSITE" id="PS51625">
    <property type="entry name" value="SAM_MT_TRMB"/>
    <property type="match status" value="1"/>
</dbReference>
<dbReference type="EC" id="2.1.1.33" evidence="2"/>
<dbReference type="InterPro" id="IPR003358">
    <property type="entry name" value="tRNA_(Gua-N-7)_MeTrfase_Trmb"/>
</dbReference>
<dbReference type="GO" id="GO:0008176">
    <property type="term" value="F:tRNA (guanine(46)-N7)-methyltransferase activity"/>
    <property type="evidence" value="ECO:0007669"/>
    <property type="project" value="UniProtKB-EC"/>
</dbReference>
<evidence type="ECO:0000313" key="7">
    <source>
        <dbReference type="EMBL" id="TVU34002.1"/>
    </source>
</evidence>
<evidence type="ECO:0000256" key="2">
    <source>
        <dbReference type="ARBA" id="ARBA00011977"/>
    </source>
</evidence>
<proteinExistence type="predicted"/>
<sequence length="109" mass="12881">MDLVFVQSDVFEVAENMRQRFDGYPDVLEHVDCVNKDLQCDKEGWLLDNTLGIRTEREIHAELEGATIYRRMYQKTRESLNASGHQKAYSFIGSSNYTIWFKFTKHRIE</sequence>
<keyword evidence="6" id="KW-0819">tRNA processing</keyword>
<evidence type="ECO:0000256" key="6">
    <source>
        <dbReference type="ARBA" id="ARBA00022694"/>
    </source>
</evidence>
<evidence type="ECO:0000256" key="1">
    <source>
        <dbReference type="ARBA" id="ARBA00000142"/>
    </source>
</evidence>
<dbReference type="OrthoDB" id="47276at2759"/>
<feature type="non-terminal residue" evidence="7">
    <location>
        <position position="1"/>
    </location>
</feature>
<reference evidence="7 8" key="1">
    <citation type="journal article" date="2019" name="Sci. Rep.">
        <title>A high-quality genome of Eragrostis curvula grass provides insights into Poaceae evolution and supports new strategies to enhance forage quality.</title>
        <authorList>
            <person name="Carballo J."/>
            <person name="Santos B.A.C.M."/>
            <person name="Zappacosta D."/>
            <person name="Garbus I."/>
            <person name="Selva J.P."/>
            <person name="Gallo C.A."/>
            <person name="Diaz A."/>
            <person name="Albertini E."/>
            <person name="Caccamo M."/>
            <person name="Echenique V."/>
        </authorList>
    </citation>
    <scope>NUCLEOTIDE SEQUENCE [LARGE SCALE GENOMIC DNA]</scope>
    <source>
        <strain evidence="8">cv. Victoria</strain>
        <tissue evidence="7">Leaf</tissue>
    </source>
</reference>
<dbReference type="AlphaFoldDB" id="A0A5J9VCI8"/>
<dbReference type="Gramene" id="TVU34002">
    <property type="protein sequence ID" value="TVU34002"/>
    <property type="gene ID" value="EJB05_15823"/>
</dbReference>
<protein>
    <recommendedName>
        <fullName evidence="2">tRNA (guanine(46)-N(7))-methyltransferase</fullName>
        <ecNumber evidence="2">2.1.1.33</ecNumber>
    </recommendedName>
</protein>
<accession>A0A5J9VCI8</accession>
<keyword evidence="3" id="KW-0489">Methyltransferase</keyword>
<dbReference type="Gene3D" id="3.40.50.150">
    <property type="entry name" value="Vaccinia Virus protein VP39"/>
    <property type="match status" value="1"/>
</dbReference>
<gene>
    <name evidence="7" type="ORF">EJB05_15823</name>
</gene>
<comment type="catalytic activity">
    <reaction evidence="1">
        <text>guanosine(46) in tRNA + S-adenosyl-L-methionine = N(7)-methylguanosine(46) in tRNA + S-adenosyl-L-homocysteine</text>
        <dbReference type="Rhea" id="RHEA:42708"/>
        <dbReference type="Rhea" id="RHEA-COMP:10188"/>
        <dbReference type="Rhea" id="RHEA-COMP:10189"/>
        <dbReference type="ChEBI" id="CHEBI:57856"/>
        <dbReference type="ChEBI" id="CHEBI:59789"/>
        <dbReference type="ChEBI" id="CHEBI:74269"/>
        <dbReference type="ChEBI" id="CHEBI:74480"/>
        <dbReference type="EC" id="2.1.1.33"/>
    </reaction>
</comment>
<keyword evidence="5" id="KW-0949">S-adenosyl-L-methionine</keyword>
<dbReference type="Proteomes" id="UP000324897">
    <property type="component" value="Unassembled WGS sequence"/>
</dbReference>
<evidence type="ECO:0000256" key="5">
    <source>
        <dbReference type="ARBA" id="ARBA00022691"/>
    </source>
</evidence>
<dbReference type="EMBL" id="RWGY01000009">
    <property type="protein sequence ID" value="TVU34002.1"/>
    <property type="molecule type" value="Genomic_DNA"/>
</dbReference>
<evidence type="ECO:0000256" key="3">
    <source>
        <dbReference type="ARBA" id="ARBA00022603"/>
    </source>
</evidence>
<keyword evidence="4" id="KW-0808">Transferase</keyword>
<evidence type="ECO:0000313" key="8">
    <source>
        <dbReference type="Proteomes" id="UP000324897"/>
    </source>
</evidence>
<keyword evidence="8" id="KW-1185">Reference proteome</keyword>
<dbReference type="InterPro" id="IPR029063">
    <property type="entry name" value="SAM-dependent_MTases_sf"/>
</dbReference>
<evidence type="ECO:0000256" key="4">
    <source>
        <dbReference type="ARBA" id="ARBA00022679"/>
    </source>
</evidence>
<name>A0A5J9VCI8_9POAL</name>
<comment type="caution">
    <text evidence="7">The sequence shown here is derived from an EMBL/GenBank/DDBJ whole genome shotgun (WGS) entry which is preliminary data.</text>
</comment>